<comment type="caution">
    <text evidence="1">The sequence shown here is derived from an EMBL/GenBank/DDBJ whole genome shotgun (WGS) entry which is preliminary data.</text>
</comment>
<name>A0A4Z0RA18_9FIRM</name>
<keyword evidence="2" id="KW-1185">Reference proteome</keyword>
<dbReference type="RefSeq" id="WP_135545003.1">
    <property type="nucleotide sequence ID" value="NZ_SPQQ01000001.1"/>
</dbReference>
<evidence type="ECO:0000313" key="1">
    <source>
        <dbReference type="EMBL" id="TGE40071.1"/>
    </source>
</evidence>
<dbReference type="AlphaFoldDB" id="A0A4Z0RA18"/>
<sequence>MNYLLISELAPDFLIQGFGLHQDENQCYVGKVGGQEIQLLSSIDDLQSDQTDIKILSVGFTEASQNFRPGDVLMTGSDDLLDRAFQAMDELEQRGVVVSLASPQDPTHLYLAKEQMDPFVQKWRSRKISFLCLWMVDPIESEGQAKLVSILRKVLSKEKSNDK</sequence>
<accession>A0A4Z0RA18</accession>
<evidence type="ECO:0000313" key="2">
    <source>
        <dbReference type="Proteomes" id="UP000298460"/>
    </source>
</evidence>
<reference evidence="1 2" key="1">
    <citation type="submission" date="2019-03" db="EMBL/GenBank/DDBJ databases">
        <title>Draft Genome Sequence of Desulfosporosinus fructosivorans Strain 63.6F, Isolated from Marine Sediment in the Baltic Sea.</title>
        <authorList>
            <person name="Hausmann B."/>
            <person name="Vandieken V."/>
            <person name="Pjevac P."/>
            <person name="Schreck K."/>
            <person name="Herbold C.W."/>
            <person name="Loy A."/>
        </authorList>
    </citation>
    <scope>NUCLEOTIDE SEQUENCE [LARGE SCALE GENOMIC DNA]</scope>
    <source>
        <strain evidence="1 2">63.6F</strain>
    </source>
</reference>
<organism evidence="1 2">
    <name type="scientific">Desulfosporosinus fructosivorans</name>
    <dbReference type="NCBI Taxonomy" id="2018669"/>
    <lineage>
        <taxon>Bacteria</taxon>
        <taxon>Bacillati</taxon>
        <taxon>Bacillota</taxon>
        <taxon>Clostridia</taxon>
        <taxon>Eubacteriales</taxon>
        <taxon>Desulfitobacteriaceae</taxon>
        <taxon>Desulfosporosinus</taxon>
    </lineage>
</organism>
<dbReference type="Proteomes" id="UP000298460">
    <property type="component" value="Unassembled WGS sequence"/>
</dbReference>
<dbReference type="EMBL" id="SPQQ01000001">
    <property type="protein sequence ID" value="TGE40071.1"/>
    <property type="molecule type" value="Genomic_DNA"/>
</dbReference>
<gene>
    <name evidence="1" type="ORF">E4K67_03595</name>
</gene>
<dbReference type="OrthoDB" id="1796521at2"/>
<proteinExistence type="predicted"/>
<protein>
    <submittedName>
        <fullName evidence="1">Uncharacterized protein</fullName>
    </submittedName>
</protein>